<organism evidence="1 2">
    <name type="scientific">Ancylostoma ceylanicum</name>
    <dbReference type="NCBI Taxonomy" id="53326"/>
    <lineage>
        <taxon>Eukaryota</taxon>
        <taxon>Metazoa</taxon>
        <taxon>Ecdysozoa</taxon>
        <taxon>Nematoda</taxon>
        <taxon>Chromadorea</taxon>
        <taxon>Rhabditida</taxon>
        <taxon>Rhabditina</taxon>
        <taxon>Rhabditomorpha</taxon>
        <taxon>Strongyloidea</taxon>
        <taxon>Ancylostomatidae</taxon>
        <taxon>Ancylostomatinae</taxon>
        <taxon>Ancylostoma</taxon>
    </lineage>
</organism>
<sequence>MILMLYSITQATTTICSFGGSRRAMLYNMGKRLFRAPKACSTTTRACECSSLWSSAAIFEQPCAFGPTPDGGIMAAPGKPAVNVEETSSSIDNRHHVHCRAGLPAEVLPSMGTRLMDFDEASIDGPNDV</sequence>
<dbReference type="AlphaFoldDB" id="A0A016TFJ0"/>
<keyword evidence="2" id="KW-1185">Reference proteome</keyword>
<reference evidence="2" key="1">
    <citation type="journal article" date="2015" name="Nat. Genet.">
        <title>The genome and transcriptome of the zoonotic hookworm Ancylostoma ceylanicum identify infection-specific gene families.</title>
        <authorList>
            <person name="Schwarz E.M."/>
            <person name="Hu Y."/>
            <person name="Antoshechkin I."/>
            <person name="Miller M.M."/>
            <person name="Sternberg P.W."/>
            <person name="Aroian R.V."/>
        </authorList>
    </citation>
    <scope>NUCLEOTIDE SEQUENCE</scope>
    <source>
        <strain evidence="2">HY135</strain>
    </source>
</reference>
<accession>A0A016TFJ0</accession>
<name>A0A016TFJ0_9BILA</name>
<proteinExistence type="predicted"/>
<dbReference type="EMBL" id="JARK01001441">
    <property type="protein sequence ID" value="EYC01724.1"/>
    <property type="molecule type" value="Genomic_DNA"/>
</dbReference>
<protein>
    <submittedName>
        <fullName evidence="1">Uncharacterized protein</fullName>
    </submittedName>
</protein>
<comment type="caution">
    <text evidence="1">The sequence shown here is derived from an EMBL/GenBank/DDBJ whole genome shotgun (WGS) entry which is preliminary data.</text>
</comment>
<evidence type="ECO:0000313" key="2">
    <source>
        <dbReference type="Proteomes" id="UP000024635"/>
    </source>
</evidence>
<evidence type="ECO:0000313" key="1">
    <source>
        <dbReference type="EMBL" id="EYC01724.1"/>
    </source>
</evidence>
<gene>
    <name evidence="1" type="primary">Acey_s0105.g3706</name>
    <name evidence="1" type="ORF">Y032_0105g3706</name>
</gene>
<dbReference type="Proteomes" id="UP000024635">
    <property type="component" value="Unassembled WGS sequence"/>
</dbReference>